<name>A0A5N5TI36_9CRUS</name>
<evidence type="ECO:0000313" key="3">
    <source>
        <dbReference type="Proteomes" id="UP000326759"/>
    </source>
</evidence>
<feature type="non-terminal residue" evidence="2">
    <location>
        <position position="177"/>
    </location>
</feature>
<dbReference type="Proteomes" id="UP000326759">
    <property type="component" value="Unassembled WGS sequence"/>
</dbReference>
<proteinExistence type="predicted"/>
<accession>A0A5N5TI36</accession>
<feature type="region of interest" description="Disordered" evidence="1">
    <location>
        <begin position="1"/>
        <end position="22"/>
    </location>
</feature>
<reference evidence="2 3" key="1">
    <citation type="journal article" date="2019" name="PLoS Biol.">
        <title>Sex chromosomes control vertical transmission of feminizing Wolbachia symbionts in an isopod.</title>
        <authorList>
            <person name="Becking T."/>
            <person name="Chebbi M.A."/>
            <person name="Giraud I."/>
            <person name="Moumen B."/>
            <person name="Laverre T."/>
            <person name="Caubet Y."/>
            <person name="Peccoud J."/>
            <person name="Gilbert C."/>
            <person name="Cordaux R."/>
        </authorList>
    </citation>
    <scope>NUCLEOTIDE SEQUENCE [LARGE SCALE GENOMIC DNA]</scope>
    <source>
        <strain evidence="2">ANa2</strain>
        <tissue evidence="2">Whole body excluding digestive tract and cuticle</tissue>
    </source>
</reference>
<sequence length="177" mass="21152">MDFKNKIEIKEEPFGSTEEDINNGQAFEKELEFKEIQKKMVLPNILFINEIKDEPFDVEEEEDPENSQHLEDVEEDTENNQYVEDVEEEEERENSHQHLAQISGLHESEDKPGLVFTARVNAMDRRSRFRRIALLYLRSCRKRNRSQKRRLWANPLTSQRLLKGQFYIHFNDLKSDP</sequence>
<organism evidence="2 3">
    <name type="scientific">Armadillidium nasatum</name>
    <dbReference type="NCBI Taxonomy" id="96803"/>
    <lineage>
        <taxon>Eukaryota</taxon>
        <taxon>Metazoa</taxon>
        <taxon>Ecdysozoa</taxon>
        <taxon>Arthropoda</taxon>
        <taxon>Crustacea</taxon>
        <taxon>Multicrustacea</taxon>
        <taxon>Malacostraca</taxon>
        <taxon>Eumalacostraca</taxon>
        <taxon>Peracarida</taxon>
        <taxon>Isopoda</taxon>
        <taxon>Oniscidea</taxon>
        <taxon>Crinocheta</taxon>
        <taxon>Armadillidiidae</taxon>
        <taxon>Armadillidium</taxon>
    </lineage>
</organism>
<dbReference type="AlphaFoldDB" id="A0A5N5TI36"/>
<evidence type="ECO:0000313" key="2">
    <source>
        <dbReference type="EMBL" id="KAB7504855.1"/>
    </source>
</evidence>
<evidence type="ECO:0000256" key="1">
    <source>
        <dbReference type="SAM" id="MobiDB-lite"/>
    </source>
</evidence>
<feature type="compositionally biased region" description="Acidic residues" evidence="1">
    <location>
        <begin position="72"/>
        <end position="92"/>
    </location>
</feature>
<dbReference type="EMBL" id="SEYY01002197">
    <property type="protein sequence ID" value="KAB7504855.1"/>
    <property type="molecule type" value="Genomic_DNA"/>
</dbReference>
<feature type="compositionally biased region" description="Basic and acidic residues" evidence="1">
    <location>
        <begin position="1"/>
        <end position="13"/>
    </location>
</feature>
<keyword evidence="3" id="KW-1185">Reference proteome</keyword>
<feature type="region of interest" description="Disordered" evidence="1">
    <location>
        <begin position="53"/>
        <end position="99"/>
    </location>
</feature>
<protein>
    <submittedName>
        <fullName evidence="2">Uncharacterized protein</fullName>
    </submittedName>
</protein>
<gene>
    <name evidence="2" type="ORF">Anas_11545</name>
</gene>
<feature type="compositionally biased region" description="Acidic residues" evidence="1">
    <location>
        <begin position="56"/>
        <end position="65"/>
    </location>
</feature>
<comment type="caution">
    <text evidence="2">The sequence shown here is derived from an EMBL/GenBank/DDBJ whole genome shotgun (WGS) entry which is preliminary data.</text>
</comment>